<keyword evidence="8" id="KW-0807">Transducer</keyword>
<comment type="caution">
    <text evidence="11">The sequence shown here is derived from an EMBL/GenBank/DDBJ whole genome shotgun (WGS) entry which is preliminary data.</text>
</comment>
<evidence type="ECO:0000256" key="1">
    <source>
        <dbReference type="ARBA" id="ARBA00004651"/>
    </source>
</evidence>
<keyword evidence="5" id="KW-0297">G-protein coupled receptor</keyword>
<evidence type="ECO:0000256" key="9">
    <source>
        <dbReference type="SAM" id="Phobius"/>
    </source>
</evidence>
<feature type="transmembrane region" description="Helical" evidence="9">
    <location>
        <begin position="261"/>
        <end position="282"/>
    </location>
</feature>
<dbReference type="CDD" id="cd00637">
    <property type="entry name" value="7tm_classA_rhodopsin-like"/>
    <property type="match status" value="1"/>
</dbReference>
<evidence type="ECO:0000256" key="7">
    <source>
        <dbReference type="ARBA" id="ARBA00023170"/>
    </source>
</evidence>
<dbReference type="PRINTS" id="PR00237">
    <property type="entry name" value="GPCRRHODOPSN"/>
</dbReference>
<protein>
    <recommendedName>
        <fullName evidence="10">G-protein coupled receptors family 1 profile domain-containing protein</fullName>
    </recommendedName>
</protein>
<dbReference type="PANTHER" id="PTHR24249">
    <property type="entry name" value="HISTAMINE RECEPTOR-RELATED G-PROTEIN COUPLED RECEPTOR"/>
    <property type="match status" value="1"/>
</dbReference>
<feature type="transmembrane region" description="Helical" evidence="9">
    <location>
        <begin position="141"/>
        <end position="159"/>
    </location>
</feature>
<dbReference type="PANTHER" id="PTHR24249:SF372">
    <property type="entry name" value="G-PROTEIN COUPLED RECEPTORS FAMILY 1 PROFILE DOMAIN-CONTAINING PROTEIN"/>
    <property type="match status" value="1"/>
</dbReference>
<feature type="transmembrane region" description="Helical" evidence="9">
    <location>
        <begin position="180"/>
        <end position="201"/>
    </location>
</feature>
<evidence type="ECO:0000313" key="11">
    <source>
        <dbReference type="EMBL" id="CAH3131398.1"/>
    </source>
</evidence>
<keyword evidence="12" id="KW-1185">Reference proteome</keyword>
<proteinExistence type="predicted"/>
<keyword evidence="3 9" id="KW-0812">Transmembrane</keyword>
<evidence type="ECO:0000256" key="2">
    <source>
        <dbReference type="ARBA" id="ARBA00022475"/>
    </source>
</evidence>
<evidence type="ECO:0000256" key="8">
    <source>
        <dbReference type="ARBA" id="ARBA00023224"/>
    </source>
</evidence>
<evidence type="ECO:0000256" key="4">
    <source>
        <dbReference type="ARBA" id="ARBA00022989"/>
    </source>
</evidence>
<dbReference type="Proteomes" id="UP001159405">
    <property type="component" value="Unassembled WGS sequence"/>
</dbReference>
<feature type="transmembrane region" description="Helical" evidence="9">
    <location>
        <begin position="207"/>
        <end position="231"/>
    </location>
</feature>
<dbReference type="PROSITE" id="PS50262">
    <property type="entry name" value="G_PROTEIN_RECEP_F1_2"/>
    <property type="match status" value="1"/>
</dbReference>
<keyword evidence="7" id="KW-0675">Receptor</keyword>
<feature type="transmembrane region" description="Helical" evidence="9">
    <location>
        <begin position="100"/>
        <end position="121"/>
    </location>
</feature>
<evidence type="ECO:0000259" key="10">
    <source>
        <dbReference type="PROSITE" id="PS50262"/>
    </source>
</evidence>
<sequence>MTLLKGLSSARSKTVCEIRIADNKRTEKLSKISLRRQSKFTKSERLCSINVVLSYGLERPDAFPQSNLNLDPEILVAIGGNSTVLLIIYRVRALRSSSNILIASLAIADLEVGLVVYPVYIALTVTRKWFSAHFVYRLENFLWIQCLVTSTFTLCAISIDRLIAVTFAIRYKQIITKKRCYRTILSIWITSLLFGCSSLFFEDKGKASVLWIVTLVLTFVIPFAVIIYCYFQIFKAVHERKENICRLSPMIAADMLKNRKAAWTMAIVVSVFFMTFFPNVVFSAIDVSTRDSCEKALVYRHWLWGILLAFSSSAWNPFVYAARIREFRRELKRLFKLSQNFR</sequence>
<evidence type="ECO:0000256" key="5">
    <source>
        <dbReference type="ARBA" id="ARBA00023040"/>
    </source>
</evidence>
<feature type="transmembrane region" description="Helical" evidence="9">
    <location>
        <begin position="302"/>
        <end position="322"/>
    </location>
</feature>
<feature type="domain" description="G-protein coupled receptors family 1 profile" evidence="10">
    <location>
        <begin position="80"/>
        <end position="320"/>
    </location>
</feature>
<dbReference type="Gene3D" id="1.20.1070.10">
    <property type="entry name" value="Rhodopsin 7-helix transmembrane proteins"/>
    <property type="match status" value="1"/>
</dbReference>
<gene>
    <name evidence="11" type="ORF">PLOB_00035150</name>
</gene>
<dbReference type="InterPro" id="IPR000276">
    <property type="entry name" value="GPCR_Rhodpsn"/>
</dbReference>
<evidence type="ECO:0000256" key="6">
    <source>
        <dbReference type="ARBA" id="ARBA00023136"/>
    </source>
</evidence>
<dbReference type="EMBL" id="CALNXK010000049">
    <property type="protein sequence ID" value="CAH3131398.1"/>
    <property type="molecule type" value="Genomic_DNA"/>
</dbReference>
<dbReference type="InterPro" id="IPR050569">
    <property type="entry name" value="TAAR"/>
</dbReference>
<evidence type="ECO:0000256" key="3">
    <source>
        <dbReference type="ARBA" id="ARBA00022692"/>
    </source>
</evidence>
<dbReference type="Pfam" id="PF00001">
    <property type="entry name" value="7tm_1"/>
    <property type="match status" value="1"/>
</dbReference>
<dbReference type="SMART" id="SM01381">
    <property type="entry name" value="7TM_GPCR_Srsx"/>
    <property type="match status" value="1"/>
</dbReference>
<keyword evidence="2" id="KW-1003">Cell membrane</keyword>
<keyword evidence="6 9" id="KW-0472">Membrane</keyword>
<dbReference type="InterPro" id="IPR017452">
    <property type="entry name" value="GPCR_Rhodpsn_7TM"/>
</dbReference>
<comment type="subcellular location">
    <subcellularLocation>
        <location evidence="1">Cell membrane</location>
        <topology evidence="1">Multi-pass membrane protein</topology>
    </subcellularLocation>
</comment>
<evidence type="ECO:0000313" key="12">
    <source>
        <dbReference type="Proteomes" id="UP001159405"/>
    </source>
</evidence>
<organism evidence="11 12">
    <name type="scientific">Porites lobata</name>
    <dbReference type="NCBI Taxonomy" id="104759"/>
    <lineage>
        <taxon>Eukaryota</taxon>
        <taxon>Metazoa</taxon>
        <taxon>Cnidaria</taxon>
        <taxon>Anthozoa</taxon>
        <taxon>Hexacorallia</taxon>
        <taxon>Scleractinia</taxon>
        <taxon>Fungiina</taxon>
        <taxon>Poritidae</taxon>
        <taxon>Porites</taxon>
    </lineage>
</organism>
<accession>A0ABN8P2L4</accession>
<name>A0ABN8P2L4_9CNID</name>
<reference evidence="11 12" key="1">
    <citation type="submission" date="2022-05" db="EMBL/GenBank/DDBJ databases">
        <authorList>
            <consortium name="Genoscope - CEA"/>
            <person name="William W."/>
        </authorList>
    </citation>
    <scope>NUCLEOTIDE SEQUENCE [LARGE SCALE GENOMIC DNA]</scope>
</reference>
<keyword evidence="4 9" id="KW-1133">Transmembrane helix</keyword>
<dbReference type="SUPFAM" id="SSF81321">
    <property type="entry name" value="Family A G protein-coupled receptor-like"/>
    <property type="match status" value="1"/>
</dbReference>